<reference evidence="5" key="2">
    <citation type="submission" date="2016-01" db="EMBL/GenBank/DDBJ databases">
        <title>Draft Genome Sequence of Paenibacillus amylolyticus Heshi-A3 that Was Isolated from Fermented Rice Bran with Aging Salted Mackerel, Which Was Named Heshiko as Traditional Fermented Seafood in Japan.</title>
        <authorList>
            <person name="Akuzawa S."/>
            <person name="Nakagawa J."/>
            <person name="Kanekatsu T."/>
            <person name="Kubota E."/>
            <person name="Ohtake R."/>
            <person name="Suzuki T."/>
            <person name="Kanesaki Y."/>
        </authorList>
    </citation>
    <scope>NUCLEOTIDE SEQUENCE [LARGE SCALE GENOMIC DNA]</scope>
    <source>
        <strain evidence="5">Heshi-A3</strain>
    </source>
</reference>
<dbReference type="InterPro" id="IPR025436">
    <property type="entry name" value="DUF4179"/>
</dbReference>
<feature type="domain" description="DUF5643" evidence="3">
    <location>
        <begin position="230"/>
        <end position="330"/>
    </location>
</feature>
<keyword evidence="1" id="KW-0472">Membrane</keyword>
<evidence type="ECO:0008006" key="6">
    <source>
        <dbReference type="Google" id="ProtNLM"/>
    </source>
</evidence>
<reference evidence="4 5" key="1">
    <citation type="journal article" date="2016" name="Genome Announc.">
        <title>Draft Genome Sequence of Paenibacillus amylolyticus Heshi-A3, Isolated from Fermented Rice Bran in a Japanese Fermented Seafood Dish.</title>
        <authorList>
            <person name="Akuzawa S."/>
            <person name="Nagaoka J."/>
            <person name="Kanekatsu M."/>
            <person name="Kubota E."/>
            <person name="Ohtake R."/>
            <person name="Suzuki T."/>
            <person name="Kanesaki Y."/>
        </authorList>
    </citation>
    <scope>NUCLEOTIDE SEQUENCE [LARGE SCALE GENOMIC DNA]</scope>
    <source>
        <strain evidence="4 5">Heshi-A3</strain>
    </source>
</reference>
<evidence type="ECO:0000313" key="4">
    <source>
        <dbReference type="EMBL" id="GAS80294.1"/>
    </source>
</evidence>
<keyword evidence="1" id="KW-0812">Transmembrane</keyword>
<dbReference type="RefSeq" id="WP_062833193.1">
    <property type="nucleotide sequence ID" value="NZ_BCNV01000001.1"/>
</dbReference>
<keyword evidence="1" id="KW-1133">Transmembrane helix</keyword>
<dbReference type="Proteomes" id="UP000069697">
    <property type="component" value="Unassembled WGS sequence"/>
</dbReference>
<dbReference type="AlphaFoldDB" id="A0A100VIB0"/>
<feature type="domain" description="DUF4179" evidence="2">
    <location>
        <begin position="49"/>
        <end position="142"/>
    </location>
</feature>
<evidence type="ECO:0000256" key="1">
    <source>
        <dbReference type="SAM" id="Phobius"/>
    </source>
</evidence>
<accession>A0A100VIB0</accession>
<proteinExistence type="predicted"/>
<dbReference type="EMBL" id="BCNV01000001">
    <property type="protein sequence ID" value="GAS80294.1"/>
    <property type="molecule type" value="Genomic_DNA"/>
</dbReference>
<gene>
    <name evidence="4" type="ORF">PAHA3_0364</name>
</gene>
<evidence type="ECO:0000259" key="3">
    <source>
        <dbReference type="Pfam" id="PF18705"/>
    </source>
</evidence>
<dbReference type="Gene3D" id="2.60.40.1630">
    <property type="entry name" value="bacillus anthracis domain"/>
    <property type="match status" value="1"/>
</dbReference>
<protein>
    <recommendedName>
        <fullName evidence="6">DUF4179 domain-containing protein</fullName>
    </recommendedName>
</protein>
<organism evidence="4 5">
    <name type="scientific">Paenibacillus amylolyticus</name>
    <dbReference type="NCBI Taxonomy" id="1451"/>
    <lineage>
        <taxon>Bacteria</taxon>
        <taxon>Bacillati</taxon>
        <taxon>Bacillota</taxon>
        <taxon>Bacilli</taxon>
        <taxon>Bacillales</taxon>
        <taxon>Paenibacillaceae</taxon>
        <taxon>Paenibacillus</taxon>
    </lineage>
</organism>
<feature type="transmembrane region" description="Helical" evidence="1">
    <location>
        <begin position="51"/>
        <end position="69"/>
    </location>
</feature>
<evidence type="ECO:0000259" key="2">
    <source>
        <dbReference type="Pfam" id="PF13786"/>
    </source>
</evidence>
<name>A0A100VIB0_PAEAM</name>
<evidence type="ECO:0000313" key="5">
    <source>
        <dbReference type="Proteomes" id="UP000069697"/>
    </source>
</evidence>
<dbReference type="Pfam" id="PF13786">
    <property type="entry name" value="DUF4179"/>
    <property type="match status" value="1"/>
</dbReference>
<sequence length="445" mass="49165">MTDEQKSFDALEERLNARKTEYETMPVPDAAAYQAVQSGIRQAARKRKSRLRWYISSISAAALILLFTGCIRVSPAFASFVEQLPGMEGIVSMIRQDKGLMMAIDKSLLQKVGVTDEHDGASVTVEGIITDESRMVIFYTMKGMKDLEKFNYKIDLLDENGKNLPVAFSYAYPTPSPDENVYENMIDVIFSDQALPPEELSVVFKSRDTAGSEKWKVTFPVDKNLTRGMKKVIPVNQTLTVDGQRIDVKQATLYPTRLVLDVNFDPKNTKKVFGLSDLQLVDEQGRAWRTDTSTGEDERSIYFESMYFSIPKKLTLQGSGFSGLDKKDLDLSLDLKSRQITGGPPGLKMVGSKVEGKDLIIDFSVAGSMQGGFVLSFGNVKDSAGKSYNVPGTSWSGGEGTDDSHTIVSSTVENGAKMQGKIQMHISTYPMKVKSPFSLDIPVNP</sequence>
<dbReference type="InterPro" id="IPR040680">
    <property type="entry name" value="DUF5643"/>
</dbReference>
<comment type="caution">
    <text evidence="4">The sequence shown here is derived from an EMBL/GenBank/DDBJ whole genome shotgun (WGS) entry which is preliminary data.</text>
</comment>
<dbReference type="Pfam" id="PF18705">
    <property type="entry name" value="DUF5643"/>
    <property type="match status" value="1"/>
</dbReference>